<comment type="caution">
    <text evidence="8">The sequence shown here is derived from an EMBL/GenBank/DDBJ whole genome shotgun (WGS) entry which is preliminary data.</text>
</comment>
<dbReference type="VEuPathDB" id="FungiDB:RhiirFUN_019501"/>
<dbReference type="Proteomes" id="UP000233469">
    <property type="component" value="Unassembled WGS sequence"/>
</dbReference>
<accession>A0A2N1N7G6</accession>
<dbReference type="GO" id="GO:0005096">
    <property type="term" value="F:GTPase activator activity"/>
    <property type="evidence" value="ECO:0007669"/>
    <property type="project" value="UniProtKB-KW"/>
</dbReference>
<evidence type="ECO:0000256" key="6">
    <source>
        <dbReference type="SAM" id="MobiDB-lite"/>
    </source>
</evidence>
<dbReference type="AlphaFoldDB" id="A0A2N1N7G6"/>
<keyword evidence="2" id="KW-0479">Metal-binding</keyword>
<dbReference type="PANTHER" id="PTHR45686:SF4">
    <property type="entry name" value="ADP-RIBOSYLATION FACTOR GTPASE ACTIVATING PROTEIN 3, ISOFORM H"/>
    <property type="match status" value="1"/>
</dbReference>
<evidence type="ECO:0000313" key="9">
    <source>
        <dbReference type="Proteomes" id="UP000233469"/>
    </source>
</evidence>
<keyword evidence="4" id="KW-0862">Zinc</keyword>
<dbReference type="CDD" id="cd08831">
    <property type="entry name" value="ArfGap_ArfGap2_3_like"/>
    <property type="match status" value="1"/>
</dbReference>
<feature type="compositionally biased region" description="Polar residues" evidence="6">
    <location>
        <begin position="263"/>
        <end position="274"/>
    </location>
</feature>
<dbReference type="SUPFAM" id="SSF57863">
    <property type="entry name" value="ArfGap/RecO-like zinc finger"/>
    <property type="match status" value="1"/>
</dbReference>
<feature type="compositionally biased region" description="Polar residues" evidence="6">
    <location>
        <begin position="167"/>
        <end position="181"/>
    </location>
</feature>
<keyword evidence="1" id="KW-0343">GTPase activation</keyword>
<dbReference type="Pfam" id="PF01412">
    <property type="entry name" value="ArfGap"/>
    <property type="match status" value="1"/>
</dbReference>
<evidence type="ECO:0000256" key="1">
    <source>
        <dbReference type="ARBA" id="ARBA00022468"/>
    </source>
</evidence>
<dbReference type="GO" id="GO:0008270">
    <property type="term" value="F:zinc ion binding"/>
    <property type="evidence" value="ECO:0007669"/>
    <property type="project" value="UniProtKB-KW"/>
</dbReference>
<organism evidence="8 9">
    <name type="scientific">Rhizophagus irregularis</name>
    <dbReference type="NCBI Taxonomy" id="588596"/>
    <lineage>
        <taxon>Eukaryota</taxon>
        <taxon>Fungi</taxon>
        <taxon>Fungi incertae sedis</taxon>
        <taxon>Mucoromycota</taxon>
        <taxon>Glomeromycotina</taxon>
        <taxon>Glomeromycetes</taxon>
        <taxon>Glomerales</taxon>
        <taxon>Glomeraceae</taxon>
        <taxon>Rhizophagus</taxon>
    </lineage>
</organism>
<dbReference type="PROSITE" id="PS50115">
    <property type="entry name" value="ARFGAP"/>
    <property type="match status" value="1"/>
</dbReference>
<dbReference type="SMART" id="SM00105">
    <property type="entry name" value="ArfGap"/>
    <property type="match status" value="1"/>
</dbReference>
<evidence type="ECO:0000256" key="5">
    <source>
        <dbReference type="PROSITE-ProRule" id="PRU00288"/>
    </source>
</evidence>
<evidence type="ECO:0000256" key="3">
    <source>
        <dbReference type="ARBA" id="ARBA00022771"/>
    </source>
</evidence>
<reference evidence="8 9" key="2">
    <citation type="submission" date="2017-10" db="EMBL/GenBank/DDBJ databases">
        <title>Extensive intraspecific genome diversity in a model arbuscular mycorrhizal fungus.</title>
        <authorList>
            <person name="Chen E.C.H."/>
            <person name="Morin E."/>
            <person name="Baudet D."/>
            <person name="Noel J."/>
            <person name="Ndikumana S."/>
            <person name="Charron P."/>
            <person name="St-Onge C."/>
            <person name="Giorgi J."/>
            <person name="Grigoriev I.V."/>
            <person name="Roux C."/>
            <person name="Martin F.M."/>
            <person name="Corradi N."/>
        </authorList>
    </citation>
    <scope>NUCLEOTIDE SEQUENCE [LARGE SCALE GENOMIC DNA]</scope>
    <source>
        <strain evidence="8 9">C2</strain>
    </source>
</reference>
<evidence type="ECO:0000313" key="8">
    <source>
        <dbReference type="EMBL" id="PKK69801.1"/>
    </source>
</evidence>
<dbReference type="PANTHER" id="PTHR45686">
    <property type="entry name" value="ADP-RIBOSYLATION FACTOR GTPASE ACTIVATING PROTEIN 3, ISOFORM H-RELATED"/>
    <property type="match status" value="1"/>
</dbReference>
<dbReference type="EMBL" id="LLXL01000687">
    <property type="protein sequence ID" value="PKK69801.1"/>
    <property type="molecule type" value="Genomic_DNA"/>
</dbReference>
<gene>
    <name evidence="8" type="ORF">RhiirC2_780556</name>
</gene>
<feature type="region of interest" description="Disordered" evidence="6">
    <location>
        <begin position="263"/>
        <end position="282"/>
    </location>
</feature>
<sequence length="459" mass="51466">MSEPTKAQIDEIFNKLISDRANKVCFDCQAKNPSWSSVSFGIYLCLDCSSVHRNLGVHISFVRSISLDSWTWDQLRIMKVGGNQAFKEYIIHTAKRPELLNKDAKSRYSSDVASKYKKVVEARAKDDALKNPVFTIEHHEWEQTNNVKKEDNFFDSFVQENDEKPSSPENLTSANIKTTTSNGPILVKSKATTRSNISARGKGPKKSKMGLGAVKLQKVDIEEAEQKAKEEEELINSLARSEEEIDTGSNRKSEDRWSFSSRLMYNDSTQSTSGVGLDTDDKRKSEDIERLGMGFSRLGFGTVPSSSKSSSTKIEESTNSRYVGFGSINTNDSSSQVQNDSMDNSYARQKFGNQKSISSDQYFGRNSYDPDALPAASDRLRQFEGASSISSNQYFGREDNEVSQRESLDLTGIEVNARDFARKFIGQATSDYESIKGVVEKGSEKLKDYLSDIQNRVNY</sequence>
<feature type="region of interest" description="Disordered" evidence="6">
    <location>
        <begin position="232"/>
        <end position="257"/>
    </location>
</feature>
<proteinExistence type="predicted"/>
<dbReference type="Gene3D" id="1.10.220.150">
    <property type="entry name" value="Arf GTPase activating protein"/>
    <property type="match status" value="1"/>
</dbReference>
<name>A0A2N1N7G6_9GLOM</name>
<dbReference type="VEuPathDB" id="FungiDB:RhiirA1_432362"/>
<evidence type="ECO:0000259" key="7">
    <source>
        <dbReference type="PROSITE" id="PS50115"/>
    </source>
</evidence>
<dbReference type="PRINTS" id="PR00405">
    <property type="entry name" value="REVINTRACTNG"/>
</dbReference>
<dbReference type="InterPro" id="IPR037278">
    <property type="entry name" value="ARFGAP/RecO"/>
</dbReference>
<evidence type="ECO:0000256" key="4">
    <source>
        <dbReference type="ARBA" id="ARBA00022833"/>
    </source>
</evidence>
<dbReference type="OrthoDB" id="983479at2759"/>
<dbReference type="GO" id="GO:0048205">
    <property type="term" value="P:COPI coating of Golgi vesicle"/>
    <property type="evidence" value="ECO:0007669"/>
    <property type="project" value="TreeGrafter"/>
</dbReference>
<dbReference type="InterPro" id="IPR001164">
    <property type="entry name" value="ArfGAP_dom"/>
</dbReference>
<evidence type="ECO:0000256" key="2">
    <source>
        <dbReference type="ARBA" id="ARBA00022723"/>
    </source>
</evidence>
<dbReference type="InterPro" id="IPR038508">
    <property type="entry name" value="ArfGAP_dom_sf"/>
</dbReference>
<feature type="domain" description="Arf-GAP" evidence="7">
    <location>
        <begin position="10"/>
        <end position="118"/>
    </location>
</feature>
<keyword evidence="3 5" id="KW-0863">Zinc-finger</keyword>
<dbReference type="VEuPathDB" id="FungiDB:FUN_018090"/>
<reference evidence="8 9" key="1">
    <citation type="submission" date="2016-04" db="EMBL/GenBank/DDBJ databases">
        <title>Genome analyses suggest a sexual origin of heterokaryosis in a supposedly ancient asexual fungus.</title>
        <authorList>
            <person name="Ropars J."/>
            <person name="Sedzielewska K."/>
            <person name="Noel J."/>
            <person name="Charron P."/>
            <person name="Farinelli L."/>
            <person name="Marton T."/>
            <person name="Kruger M."/>
            <person name="Pelin A."/>
            <person name="Brachmann A."/>
            <person name="Corradi N."/>
        </authorList>
    </citation>
    <scope>NUCLEOTIDE SEQUENCE [LARGE SCALE GENOMIC DNA]</scope>
    <source>
        <strain evidence="8 9">C2</strain>
    </source>
</reference>
<protein>
    <submittedName>
        <fullName evidence="8">ArfGap-domain-containing protein</fullName>
    </submittedName>
</protein>
<feature type="region of interest" description="Disordered" evidence="6">
    <location>
        <begin position="159"/>
        <end position="181"/>
    </location>
</feature>
<dbReference type="GO" id="GO:0000139">
    <property type="term" value="C:Golgi membrane"/>
    <property type="evidence" value="ECO:0007669"/>
    <property type="project" value="GOC"/>
</dbReference>